<organism evidence="1 2">
    <name type="scientific">Corynebacterium diphtheriae bv. mitis</name>
    <dbReference type="NCBI Taxonomy" id="1806053"/>
    <lineage>
        <taxon>Bacteria</taxon>
        <taxon>Bacillati</taxon>
        <taxon>Actinomycetota</taxon>
        <taxon>Actinomycetes</taxon>
        <taxon>Mycobacteriales</taxon>
        <taxon>Corynebacteriaceae</taxon>
        <taxon>Corynebacterium</taxon>
    </lineage>
</organism>
<name>A0A854NMH4_CORDP</name>
<protein>
    <submittedName>
        <fullName evidence="1">Uncharacterized protein</fullName>
    </submittedName>
</protein>
<dbReference type="EMBL" id="LSZF01000010">
    <property type="protein sequence ID" value="OWM35661.1"/>
    <property type="molecule type" value="Genomic_DNA"/>
</dbReference>
<proteinExistence type="predicted"/>
<sequence>MINLNQALFAVVSAPETASLEYDLLLNAMRKYETFADLFTTQEAPVIAQNPPKSEVASYIHHCFDAKRKAFAALSQEQQDRIAPFVTEFLSPEWEEELIAAIDSSGSTQ</sequence>
<dbReference type="RefSeq" id="WP_003852535.1">
    <property type="nucleotide sequence ID" value="NZ_JAFIQB010000031.1"/>
</dbReference>
<reference evidence="2" key="1">
    <citation type="submission" date="2016-02" db="EMBL/GenBank/DDBJ databases">
        <title>Genomic analyses of a collection of pathogenic Corynebacterium diphtheriae.</title>
        <authorList>
            <person name="Sangal V."/>
            <person name="Titov L."/>
        </authorList>
    </citation>
    <scope>NUCLEOTIDE SEQUENCE [LARGE SCALE GENOMIC DNA]</scope>
    <source>
        <strain evidence="2">1438</strain>
    </source>
</reference>
<evidence type="ECO:0000313" key="2">
    <source>
        <dbReference type="Proteomes" id="UP000197692"/>
    </source>
</evidence>
<dbReference type="Proteomes" id="UP000197692">
    <property type="component" value="Unassembled WGS sequence"/>
</dbReference>
<accession>A0A854NMH4</accession>
<comment type="caution">
    <text evidence="1">The sequence shown here is derived from an EMBL/GenBank/DDBJ whole genome shotgun (WGS) entry which is preliminary data.</text>
</comment>
<dbReference type="AlphaFoldDB" id="A0A854NMH4"/>
<evidence type="ECO:0000313" key="1">
    <source>
        <dbReference type="EMBL" id="OWM35661.1"/>
    </source>
</evidence>
<gene>
    <name evidence="1" type="ORF">AY602_11170</name>
</gene>